<sequence>MGSTSELIRPSKPRQGSSSKPLAAKRTARAVSFLQHITSLRFSLNTILQCAFLVIHISIFILILYYETTVYRNPNGSPFEAFMGSQTVGARLMFTVFGSALAFFWEHMFATISTDDMYRRLSLPSSPSNVSSTQLLTLHAPSTNVFEGFWFSLRHRNFRVGAVALSGIITKFAPVLLSNIPFQMSKTWISHEICTWLSVVVLGYGAIVLLVQMFLFNACREARNTKAHLPVDPRTLAGRMYYVGDSRMLRDFERLSMLGQKHRDERVAKMGRGYRYGLIRGS</sequence>
<protein>
    <submittedName>
        <fullName evidence="3">Uncharacterized protein</fullName>
    </submittedName>
</protein>
<keyword evidence="4" id="KW-1185">Reference proteome</keyword>
<accession>A0AA39T2Q6</accession>
<keyword evidence="2" id="KW-0812">Transmembrane</keyword>
<proteinExistence type="predicted"/>
<dbReference type="Pfam" id="PF11915">
    <property type="entry name" value="DUF3433"/>
    <property type="match status" value="1"/>
</dbReference>
<keyword evidence="2" id="KW-1133">Transmembrane helix</keyword>
<feature type="region of interest" description="Disordered" evidence="1">
    <location>
        <begin position="1"/>
        <end position="23"/>
    </location>
</feature>
<gene>
    <name evidence="3" type="ORF">B0T14DRAFT_436365</name>
</gene>
<keyword evidence="2" id="KW-0472">Membrane</keyword>
<comment type="caution">
    <text evidence="3">The sequence shown here is derived from an EMBL/GenBank/DDBJ whole genome shotgun (WGS) entry which is preliminary data.</text>
</comment>
<evidence type="ECO:0000313" key="3">
    <source>
        <dbReference type="EMBL" id="KAK0613186.1"/>
    </source>
</evidence>
<evidence type="ECO:0000313" key="4">
    <source>
        <dbReference type="Proteomes" id="UP001175000"/>
    </source>
</evidence>
<dbReference type="EMBL" id="JAULSU010000006">
    <property type="protein sequence ID" value="KAK0613186.1"/>
    <property type="molecule type" value="Genomic_DNA"/>
</dbReference>
<feature type="transmembrane region" description="Helical" evidence="2">
    <location>
        <begin position="86"/>
        <end position="105"/>
    </location>
</feature>
<feature type="transmembrane region" description="Helical" evidence="2">
    <location>
        <begin position="42"/>
        <end position="66"/>
    </location>
</feature>
<evidence type="ECO:0000256" key="2">
    <source>
        <dbReference type="SAM" id="Phobius"/>
    </source>
</evidence>
<feature type="transmembrane region" description="Helical" evidence="2">
    <location>
        <begin position="158"/>
        <end position="176"/>
    </location>
</feature>
<name>A0AA39T2Q6_9PEZI</name>
<evidence type="ECO:0000256" key="1">
    <source>
        <dbReference type="SAM" id="MobiDB-lite"/>
    </source>
</evidence>
<dbReference type="AlphaFoldDB" id="A0AA39T2Q6"/>
<dbReference type="Proteomes" id="UP001175000">
    <property type="component" value="Unassembled WGS sequence"/>
</dbReference>
<dbReference type="InterPro" id="IPR021840">
    <property type="entry name" value="DUF3433"/>
</dbReference>
<reference evidence="3" key="1">
    <citation type="submission" date="2023-06" db="EMBL/GenBank/DDBJ databases">
        <title>Genome-scale phylogeny and comparative genomics of the fungal order Sordariales.</title>
        <authorList>
            <consortium name="Lawrence Berkeley National Laboratory"/>
            <person name="Hensen N."/>
            <person name="Bonometti L."/>
            <person name="Westerberg I."/>
            <person name="Brannstrom I.O."/>
            <person name="Guillou S."/>
            <person name="Cros-Aarteil S."/>
            <person name="Calhoun S."/>
            <person name="Haridas S."/>
            <person name="Kuo A."/>
            <person name="Mondo S."/>
            <person name="Pangilinan J."/>
            <person name="Riley R."/>
            <person name="Labutti K."/>
            <person name="Andreopoulos B."/>
            <person name="Lipzen A."/>
            <person name="Chen C."/>
            <person name="Yanf M."/>
            <person name="Daum C."/>
            <person name="Ng V."/>
            <person name="Clum A."/>
            <person name="Steindorff A."/>
            <person name="Ohm R."/>
            <person name="Martin F."/>
            <person name="Silar P."/>
            <person name="Natvig D."/>
            <person name="Lalanne C."/>
            <person name="Gautier V."/>
            <person name="Ament-Velasquez S.L."/>
            <person name="Kruys A."/>
            <person name="Hutchinson M.I."/>
            <person name="Powell A.J."/>
            <person name="Barry K."/>
            <person name="Miller A.N."/>
            <person name="Grigoriev I.V."/>
            <person name="Debuchy R."/>
            <person name="Gladieux P."/>
            <person name="Thoren M.H."/>
            <person name="Johannesson H."/>
        </authorList>
    </citation>
    <scope>NUCLEOTIDE SEQUENCE</scope>
    <source>
        <strain evidence="3">CBS 606.72</strain>
    </source>
</reference>
<feature type="transmembrane region" description="Helical" evidence="2">
    <location>
        <begin position="196"/>
        <end position="216"/>
    </location>
</feature>
<organism evidence="3 4">
    <name type="scientific">Immersiella caudata</name>
    <dbReference type="NCBI Taxonomy" id="314043"/>
    <lineage>
        <taxon>Eukaryota</taxon>
        <taxon>Fungi</taxon>
        <taxon>Dikarya</taxon>
        <taxon>Ascomycota</taxon>
        <taxon>Pezizomycotina</taxon>
        <taxon>Sordariomycetes</taxon>
        <taxon>Sordariomycetidae</taxon>
        <taxon>Sordariales</taxon>
        <taxon>Lasiosphaeriaceae</taxon>
        <taxon>Immersiella</taxon>
    </lineage>
</organism>